<evidence type="ECO:0000259" key="2">
    <source>
        <dbReference type="Pfam" id="PF00582"/>
    </source>
</evidence>
<dbReference type="CDD" id="cd00293">
    <property type="entry name" value="USP-like"/>
    <property type="match status" value="2"/>
</dbReference>
<accession>A0A0B2A616</accession>
<proteinExistence type="inferred from homology"/>
<gene>
    <name evidence="3" type="ORF">LK09_08935</name>
</gene>
<dbReference type="EMBL" id="JTDK01000006">
    <property type="protein sequence ID" value="KHK98949.1"/>
    <property type="molecule type" value="Genomic_DNA"/>
</dbReference>
<protein>
    <submittedName>
        <fullName evidence="3">Universal stress protein UspA</fullName>
    </submittedName>
</protein>
<sequence>MSHHIVVGYTHTKSGKDAVALGARLARATGAVLDLVMVLPTDSGTLVPPDAAFDGYLRDQAMKWLAAGAKKIPAGVEHAEHVGVAESYAEGLSTAAAELGASLIVVGAANGGPRGHHRVGSTAAALLHSADVPVALAPAGERKTDATAALSRITVAIGTRPGAESLIDSAVTGATLTGAPVRMVSLVTVDLPSSVDTGVIRIAGAAHAEDVLAQAREALPEAVAVDVLVGRGESVEDAVRDLDWLPGEVVLVGSSRLAQPKHIFLGSTATKMLHELPVPMIVIPRRAAGAEA</sequence>
<dbReference type="InterPro" id="IPR006016">
    <property type="entry name" value="UspA"/>
</dbReference>
<dbReference type="RefSeq" id="WP_039397963.1">
    <property type="nucleotide sequence ID" value="NZ_JTDK01000006.1"/>
</dbReference>
<organism evidence="3 4">
    <name type="scientific">Microbacterium mangrovi</name>
    <dbReference type="NCBI Taxonomy" id="1348253"/>
    <lineage>
        <taxon>Bacteria</taxon>
        <taxon>Bacillati</taxon>
        <taxon>Actinomycetota</taxon>
        <taxon>Actinomycetes</taxon>
        <taxon>Micrococcales</taxon>
        <taxon>Microbacteriaceae</taxon>
        <taxon>Microbacterium</taxon>
    </lineage>
</organism>
<comment type="caution">
    <text evidence="3">The sequence shown here is derived from an EMBL/GenBank/DDBJ whole genome shotgun (WGS) entry which is preliminary data.</text>
</comment>
<dbReference type="STRING" id="1348253.LK09_08935"/>
<dbReference type="SUPFAM" id="SSF52402">
    <property type="entry name" value="Adenine nucleotide alpha hydrolases-like"/>
    <property type="match status" value="2"/>
</dbReference>
<feature type="domain" description="UspA" evidence="2">
    <location>
        <begin position="152"/>
        <end position="284"/>
    </location>
</feature>
<feature type="domain" description="UspA" evidence="2">
    <location>
        <begin position="1"/>
        <end position="137"/>
    </location>
</feature>
<reference evidence="3 4" key="1">
    <citation type="submission" date="2014-11" db="EMBL/GenBank/DDBJ databases">
        <title>Genome sequence of Microbacterium mangrovi MUSC 115(T).</title>
        <authorList>
            <person name="Lee L.-H."/>
        </authorList>
    </citation>
    <scope>NUCLEOTIDE SEQUENCE [LARGE SCALE GENOMIC DNA]</scope>
    <source>
        <strain evidence="3 4">MUSC 115</strain>
    </source>
</reference>
<keyword evidence="4" id="KW-1185">Reference proteome</keyword>
<evidence type="ECO:0000313" key="4">
    <source>
        <dbReference type="Proteomes" id="UP000031030"/>
    </source>
</evidence>
<dbReference type="AlphaFoldDB" id="A0A0B2A616"/>
<dbReference type="OrthoDB" id="5242641at2"/>
<dbReference type="Pfam" id="PF00582">
    <property type="entry name" value="Usp"/>
    <property type="match status" value="2"/>
</dbReference>
<dbReference type="Proteomes" id="UP000031030">
    <property type="component" value="Unassembled WGS sequence"/>
</dbReference>
<evidence type="ECO:0000313" key="3">
    <source>
        <dbReference type="EMBL" id="KHK98949.1"/>
    </source>
</evidence>
<dbReference type="PANTHER" id="PTHR46268">
    <property type="entry name" value="STRESS RESPONSE PROTEIN NHAX"/>
    <property type="match status" value="1"/>
</dbReference>
<comment type="similarity">
    <text evidence="1">Belongs to the universal stress protein A family.</text>
</comment>
<dbReference type="PANTHER" id="PTHR46268:SF6">
    <property type="entry name" value="UNIVERSAL STRESS PROTEIN UP12"/>
    <property type="match status" value="1"/>
</dbReference>
<evidence type="ECO:0000256" key="1">
    <source>
        <dbReference type="ARBA" id="ARBA00008791"/>
    </source>
</evidence>
<name>A0A0B2A616_9MICO</name>
<dbReference type="Gene3D" id="3.40.50.620">
    <property type="entry name" value="HUPs"/>
    <property type="match status" value="2"/>
</dbReference>
<dbReference type="InterPro" id="IPR014729">
    <property type="entry name" value="Rossmann-like_a/b/a_fold"/>
</dbReference>